<organism evidence="1 2">
    <name type="scientific">Malassezia restricta (strain ATCC 96810 / NBRC 103918 / CBS 7877)</name>
    <name type="common">Seborrheic dermatitis infection agent</name>
    <dbReference type="NCBI Taxonomy" id="425264"/>
    <lineage>
        <taxon>Eukaryota</taxon>
        <taxon>Fungi</taxon>
        <taxon>Dikarya</taxon>
        <taxon>Basidiomycota</taxon>
        <taxon>Ustilaginomycotina</taxon>
        <taxon>Malasseziomycetes</taxon>
        <taxon>Malasseziales</taxon>
        <taxon>Malasseziaceae</taxon>
        <taxon>Malassezia</taxon>
    </lineage>
</organism>
<gene>
    <name evidence="1" type="ORF">DNF11_3626</name>
</gene>
<sequence length="183" mass="20358">MAGAVAAWLEAMGVAEASWEAFVVWLDRMPPDVLREWGRRYSAQQRGTIARMRERRRQYVERAAPPELGVAALRALCPTLWQHLVAGADGEQESDDDTEPLGQASEASTDALYELPSKYMEATDQDAIDPQTPRALVDVFRRTVLAQFVTGTLRVAPALYEASDFDEQWDVASGDEDAWLEGV</sequence>
<keyword evidence="2" id="KW-1185">Reference proteome</keyword>
<dbReference type="Proteomes" id="UP000269793">
    <property type="component" value="Chromosome VII"/>
</dbReference>
<name>A0A3G2S9K7_MALR7</name>
<protein>
    <submittedName>
        <fullName evidence="1">Uncharacterized protein</fullName>
    </submittedName>
</protein>
<reference evidence="1 2" key="1">
    <citation type="submission" date="2018-10" db="EMBL/GenBank/DDBJ databases">
        <title>Complete genome sequence of Malassezia restricta CBS 7877.</title>
        <authorList>
            <person name="Morand S.C."/>
            <person name="Bertignac M."/>
            <person name="Iltis A."/>
            <person name="Kolder I."/>
            <person name="Pirovano W."/>
            <person name="Jourdain R."/>
            <person name="Clavaud C."/>
        </authorList>
    </citation>
    <scope>NUCLEOTIDE SEQUENCE [LARGE SCALE GENOMIC DNA]</scope>
    <source>
        <strain evidence="1 2">CBS 7877</strain>
    </source>
</reference>
<dbReference type="AlphaFoldDB" id="A0A3G2S9K7"/>
<dbReference type="VEuPathDB" id="FungiDB:DNF11_3626"/>
<evidence type="ECO:0000313" key="1">
    <source>
        <dbReference type="EMBL" id="AYO44576.1"/>
    </source>
</evidence>
<proteinExistence type="predicted"/>
<dbReference type="EMBL" id="CP033154">
    <property type="protein sequence ID" value="AYO44576.1"/>
    <property type="molecule type" value="Genomic_DNA"/>
</dbReference>
<accession>A0A3G2S9K7</accession>
<dbReference type="OrthoDB" id="10290449at2759"/>
<evidence type="ECO:0000313" key="2">
    <source>
        <dbReference type="Proteomes" id="UP000269793"/>
    </source>
</evidence>